<protein>
    <submittedName>
        <fullName evidence="1">Uncharacterized protein</fullName>
    </submittedName>
</protein>
<organism evidence="1 2">
    <name type="scientific">Entamoeba invadens IP1</name>
    <dbReference type="NCBI Taxonomy" id="370355"/>
    <lineage>
        <taxon>Eukaryota</taxon>
        <taxon>Amoebozoa</taxon>
        <taxon>Evosea</taxon>
        <taxon>Archamoebae</taxon>
        <taxon>Mastigamoebida</taxon>
        <taxon>Entamoebidae</taxon>
        <taxon>Entamoeba</taxon>
    </lineage>
</organism>
<reference evidence="1 2" key="1">
    <citation type="submission" date="2012-10" db="EMBL/GenBank/DDBJ databases">
        <authorList>
            <person name="Zafar N."/>
            <person name="Inman J."/>
            <person name="Hall N."/>
            <person name="Lorenzi H."/>
            <person name="Caler E."/>
        </authorList>
    </citation>
    <scope>NUCLEOTIDE SEQUENCE [LARGE SCALE GENOMIC DNA]</scope>
    <source>
        <strain evidence="1 2">IP1</strain>
    </source>
</reference>
<dbReference type="Proteomes" id="UP000014680">
    <property type="component" value="Unassembled WGS sequence"/>
</dbReference>
<dbReference type="KEGG" id="eiv:EIN_405980"/>
<gene>
    <name evidence="1" type="ORF">EIN_405980</name>
</gene>
<sequence length="120" mass="13665">MNPIDNNTTFKPLPQHVLADLTDEESSDFLFEDQPMEGFDSMSEDSEDSVIHYDLIVPPRDSNPIKSVFSAPSFGCDEFQTLQTTPQTEPKRRTQTIFSRLNDLPTTQFTFTLPFVDSNL</sequence>
<accession>A0A0A1UCX3</accession>
<evidence type="ECO:0000313" key="1">
    <source>
        <dbReference type="EMBL" id="ELP90144.1"/>
    </source>
</evidence>
<evidence type="ECO:0000313" key="2">
    <source>
        <dbReference type="Proteomes" id="UP000014680"/>
    </source>
</evidence>
<name>A0A0A1UCX3_ENTIV</name>
<dbReference type="EMBL" id="KB206537">
    <property type="protein sequence ID" value="ELP90144.1"/>
    <property type="molecule type" value="Genomic_DNA"/>
</dbReference>
<dbReference type="VEuPathDB" id="AmoebaDB:EIN_405980"/>
<keyword evidence="2" id="KW-1185">Reference proteome</keyword>
<proteinExistence type="predicted"/>
<dbReference type="OrthoDB" id="10271837at2759"/>
<dbReference type="AlphaFoldDB" id="A0A0A1UCX3"/>
<dbReference type="GeneID" id="14889052"/>
<dbReference type="RefSeq" id="XP_004256915.1">
    <property type="nucleotide sequence ID" value="XM_004256867.1"/>
</dbReference>